<dbReference type="EMBL" id="JAANYN010000003">
    <property type="protein sequence ID" value="NHE56916.1"/>
    <property type="molecule type" value="Genomic_DNA"/>
</dbReference>
<feature type="transmembrane region" description="Helical" evidence="1">
    <location>
        <begin position="6"/>
        <end position="27"/>
    </location>
</feature>
<organism evidence="2 3">
    <name type="scientific">Cyclobacterium plantarum</name>
    <dbReference type="NCBI Taxonomy" id="2716263"/>
    <lineage>
        <taxon>Bacteria</taxon>
        <taxon>Pseudomonadati</taxon>
        <taxon>Bacteroidota</taxon>
        <taxon>Cytophagia</taxon>
        <taxon>Cytophagales</taxon>
        <taxon>Cyclobacteriaceae</taxon>
        <taxon>Cyclobacterium</taxon>
    </lineage>
</organism>
<gene>
    <name evidence="2" type="ORF">G9Q97_08840</name>
</gene>
<sequence length="105" mass="12209">MDKVEIWQGIIIGAVGGAIAGLVIWLAELSRQKYLKYCHTKRVLKWLEENTKPKHSEVWRSTRAIASHNNLPEDRIRFICSHSDKIQLNTKDGNESKELWKLKQL</sequence>
<keyword evidence="1" id="KW-0812">Transmembrane</keyword>
<comment type="caution">
    <text evidence="2">The sequence shown here is derived from an EMBL/GenBank/DDBJ whole genome shotgun (WGS) entry which is preliminary data.</text>
</comment>
<accession>A0ABX0H502</accession>
<reference evidence="2 3" key="1">
    <citation type="submission" date="2020-03" db="EMBL/GenBank/DDBJ databases">
        <title>Cyclobacterium plantarum sp. nov., a marine bacterium isolated from a coastal-marine wetland.</title>
        <authorList>
            <person name="Sanchez-Porro C."/>
            <person name="Ventosa A."/>
            <person name="Amoozegar M."/>
        </authorList>
    </citation>
    <scope>NUCLEOTIDE SEQUENCE [LARGE SCALE GENOMIC DNA]</scope>
    <source>
        <strain evidence="2 3">GBPx2</strain>
    </source>
</reference>
<evidence type="ECO:0000256" key="1">
    <source>
        <dbReference type="SAM" id="Phobius"/>
    </source>
</evidence>
<dbReference type="Proteomes" id="UP000649799">
    <property type="component" value="Unassembled WGS sequence"/>
</dbReference>
<evidence type="ECO:0000313" key="2">
    <source>
        <dbReference type="EMBL" id="NHE56916.1"/>
    </source>
</evidence>
<evidence type="ECO:0000313" key="3">
    <source>
        <dbReference type="Proteomes" id="UP000649799"/>
    </source>
</evidence>
<keyword evidence="1" id="KW-0472">Membrane</keyword>
<dbReference type="RefSeq" id="WP_166145763.1">
    <property type="nucleotide sequence ID" value="NZ_JAANYN010000003.1"/>
</dbReference>
<protein>
    <submittedName>
        <fullName evidence="2">Uncharacterized protein</fullName>
    </submittedName>
</protein>
<proteinExistence type="predicted"/>
<keyword evidence="3" id="KW-1185">Reference proteome</keyword>
<name>A0ABX0H502_9BACT</name>
<keyword evidence="1" id="KW-1133">Transmembrane helix</keyword>